<gene>
    <name evidence="2" type="ORF">NR989_10830</name>
</gene>
<name>A0ABY8C944_9GAMM</name>
<sequence length="62" mass="7164">MKEYTLNITLTAYPRGYQVGKHSPEQQRQFLILGIITIVLLDVLTYLNPNSSFVSVYSNNDW</sequence>
<keyword evidence="3" id="KW-1185">Reference proteome</keyword>
<accession>A0ABY8C944</accession>
<proteinExistence type="predicted"/>
<keyword evidence="1" id="KW-1133">Transmembrane helix</keyword>
<dbReference type="Proteomes" id="UP001222275">
    <property type="component" value="Chromosome"/>
</dbReference>
<protein>
    <submittedName>
        <fullName evidence="2">Uncharacterized protein</fullName>
    </submittedName>
</protein>
<evidence type="ECO:0000256" key="1">
    <source>
        <dbReference type="SAM" id="Phobius"/>
    </source>
</evidence>
<reference evidence="2 3" key="1">
    <citation type="submission" date="2022-06" db="EMBL/GenBank/DDBJ databases">
        <title>Thiomicrohabdus sp. nov, an obligately chemolithoautotrophic, sulfur-oxidizing bacterium isolated from beach of Guanyin Mountain. Amoy.</title>
        <authorList>
            <person name="Zhu H."/>
        </authorList>
    </citation>
    <scope>NUCLEOTIDE SEQUENCE [LARGE SCALE GENOMIC DNA]</scope>
    <source>
        <strain evidence="2 3">XGS-01</strain>
    </source>
</reference>
<dbReference type="EMBL" id="CP102381">
    <property type="protein sequence ID" value="WEJ62495.1"/>
    <property type="molecule type" value="Genomic_DNA"/>
</dbReference>
<dbReference type="RefSeq" id="WP_275594753.1">
    <property type="nucleotide sequence ID" value="NZ_CP102381.1"/>
</dbReference>
<feature type="transmembrane region" description="Helical" evidence="1">
    <location>
        <begin position="30"/>
        <end position="47"/>
    </location>
</feature>
<keyword evidence="1" id="KW-0472">Membrane</keyword>
<organism evidence="2 3">
    <name type="scientific">Thiomicrorhabdus lithotrophica</name>
    <dbReference type="NCBI Taxonomy" id="2949997"/>
    <lineage>
        <taxon>Bacteria</taxon>
        <taxon>Pseudomonadati</taxon>
        <taxon>Pseudomonadota</taxon>
        <taxon>Gammaproteobacteria</taxon>
        <taxon>Thiotrichales</taxon>
        <taxon>Piscirickettsiaceae</taxon>
        <taxon>Thiomicrorhabdus</taxon>
    </lineage>
</organism>
<evidence type="ECO:0000313" key="3">
    <source>
        <dbReference type="Proteomes" id="UP001222275"/>
    </source>
</evidence>
<evidence type="ECO:0000313" key="2">
    <source>
        <dbReference type="EMBL" id="WEJ62495.1"/>
    </source>
</evidence>
<keyword evidence="1" id="KW-0812">Transmembrane</keyword>